<evidence type="ECO:0000313" key="3">
    <source>
        <dbReference type="Proteomes" id="UP001223586"/>
    </source>
</evidence>
<evidence type="ECO:0000256" key="1">
    <source>
        <dbReference type="SAM" id="Phobius"/>
    </source>
</evidence>
<keyword evidence="1" id="KW-1133">Transmembrane helix</keyword>
<comment type="caution">
    <text evidence="2">The sequence shown here is derived from an EMBL/GenBank/DDBJ whole genome shotgun (WGS) entry which is preliminary data.</text>
</comment>
<evidence type="ECO:0008006" key="4">
    <source>
        <dbReference type="Google" id="ProtNLM"/>
    </source>
</evidence>
<keyword evidence="3" id="KW-1185">Reference proteome</keyword>
<keyword evidence="1" id="KW-0812">Transmembrane</keyword>
<evidence type="ECO:0000313" key="2">
    <source>
        <dbReference type="EMBL" id="MDQ0177805.1"/>
    </source>
</evidence>
<keyword evidence="1" id="KW-0472">Membrane</keyword>
<proteinExistence type="predicted"/>
<dbReference type="EMBL" id="JAUSTT010000027">
    <property type="protein sequence ID" value="MDQ0177805.1"/>
    <property type="molecule type" value="Genomic_DNA"/>
</dbReference>
<feature type="transmembrane region" description="Helical" evidence="1">
    <location>
        <begin position="97"/>
        <end position="119"/>
    </location>
</feature>
<reference evidence="2 3" key="1">
    <citation type="submission" date="2023-07" db="EMBL/GenBank/DDBJ databases">
        <title>Genomic Encyclopedia of Type Strains, Phase IV (KMG-IV): sequencing the most valuable type-strain genomes for metagenomic binning, comparative biology and taxonomic classification.</title>
        <authorList>
            <person name="Goeker M."/>
        </authorList>
    </citation>
    <scope>NUCLEOTIDE SEQUENCE [LARGE SCALE GENOMIC DNA]</scope>
    <source>
        <strain evidence="2 3">DSM 23837</strain>
    </source>
</reference>
<feature type="transmembrane region" description="Helical" evidence="1">
    <location>
        <begin position="53"/>
        <end position="77"/>
    </location>
</feature>
<accession>A0ABT9WWX9</accession>
<organism evidence="2 3">
    <name type="scientific">Bacillus chungangensis</name>
    <dbReference type="NCBI Taxonomy" id="587633"/>
    <lineage>
        <taxon>Bacteria</taxon>
        <taxon>Bacillati</taxon>
        <taxon>Bacillota</taxon>
        <taxon>Bacilli</taxon>
        <taxon>Bacillales</taxon>
        <taxon>Bacillaceae</taxon>
        <taxon>Bacillus</taxon>
    </lineage>
</organism>
<gene>
    <name evidence="2" type="ORF">J2S08_003686</name>
</gene>
<dbReference type="RefSeq" id="WP_307232124.1">
    <property type="nucleotide sequence ID" value="NZ_JAUSTT010000027.1"/>
</dbReference>
<sequence length="122" mass="13523">MSKHLNSLALAALIFYFIITKIWAESVWPIIFLAVAGACMVLRFWQETKGLSLYHFLSSIGAFIVASLFASFCIIIGGGIVGQSVANVFLKAVFELVYTFIVIAFWILVLNRFIAGLILKQS</sequence>
<protein>
    <recommendedName>
        <fullName evidence="4">Permease</fullName>
    </recommendedName>
</protein>
<name>A0ABT9WWX9_9BACI</name>
<feature type="transmembrane region" description="Helical" evidence="1">
    <location>
        <begin position="7"/>
        <end position="24"/>
    </location>
</feature>
<dbReference type="Proteomes" id="UP001223586">
    <property type="component" value="Unassembled WGS sequence"/>
</dbReference>